<dbReference type="GO" id="GO:0005737">
    <property type="term" value="C:cytoplasm"/>
    <property type="evidence" value="ECO:0007669"/>
    <property type="project" value="TreeGrafter"/>
</dbReference>
<dbReference type="GO" id="GO:0043015">
    <property type="term" value="F:gamma-tubulin binding"/>
    <property type="evidence" value="ECO:0007669"/>
    <property type="project" value="TreeGrafter"/>
</dbReference>
<dbReference type="PROSITE" id="PS50294">
    <property type="entry name" value="WD_REPEATS_REGION"/>
    <property type="match status" value="1"/>
</dbReference>
<dbReference type="PROSITE" id="PS50082">
    <property type="entry name" value="WD_REPEATS_2"/>
    <property type="match status" value="1"/>
</dbReference>
<dbReference type="GO" id="GO:0005814">
    <property type="term" value="C:centriole"/>
    <property type="evidence" value="ECO:0007669"/>
    <property type="project" value="TreeGrafter"/>
</dbReference>
<dbReference type="AlphaFoldDB" id="A0AAV2YPA0"/>
<evidence type="ECO:0000256" key="2">
    <source>
        <dbReference type="ARBA" id="ARBA00022737"/>
    </source>
</evidence>
<reference evidence="5" key="1">
    <citation type="submission" date="2022-11" db="EMBL/GenBank/DDBJ databases">
        <authorList>
            <person name="Morgan W.R."/>
            <person name="Tartar A."/>
        </authorList>
    </citation>
    <scope>NUCLEOTIDE SEQUENCE</scope>
    <source>
        <strain evidence="5">ARSEF 373</strain>
    </source>
</reference>
<evidence type="ECO:0000256" key="4">
    <source>
        <dbReference type="SAM" id="MobiDB-lite"/>
    </source>
</evidence>
<dbReference type="EMBL" id="DAKRPA010000198">
    <property type="protein sequence ID" value="DAZ95598.1"/>
    <property type="molecule type" value="Genomic_DNA"/>
</dbReference>
<dbReference type="InterPro" id="IPR052818">
    <property type="entry name" value="NEDD1_Spindle_Assembly"/>
</dbReference>
<dbReference type="Pfam" id="PF00400">
    <property type="entry name" value="WD40"/>
    <property type="match status" value="4"/>
</dbReference>
<evidence type="ECO:0000256" key="1">
    <source>
        <dbReference type="ARBA" id="ARBA00022574"/>
    </source>
</evidence>
<dbReference type="SMART" id="SM00320">
    <property type="entry name" value="WD40"/>
    <property type="match status" value="6"/>
</dbReference>
<dbReference type="Proteomes" id="UP001146120">
    <property type="component" value="Unassembled WGS sequence"/>
</dbReference>
<dbReference type="PANTHER" id="PTHR44414:SF1">
    <property type="entry name" value="PROTEIN NEDD1"/>
    <property type="match status" value="1"/>
</dbReference>
<organism evidence="5 6">
    <name type="scientific">Lagenidium giganteum</name>
    <dbReference type="NCBI Taxonomy" id="4803"/>
    <lineage>
        <taxon>Eukaryota</taxon>
        <taxon>Sar</taxon>
        <taxon>Stramenopiles</taxon>
        <taxon>Oomycota</taxon>
        <taxon>Peronosporomycetes</taxon>
        <taxon>Pythiales</taxon>
        <taxon>Pythiaceae</taxon>
    </lineage>
</organism>
<keyword evidence="2" id="KW-0677">Repeat</keyword>
<dbReference type="InterPro" id="IPR015943">
    <property type="entry name" value="WD40/YVTN_repeat-like_dom_sf"/>
</dbReference>
<dbReference type="InterPro" id="IPR019775">
    <property type="entry name" value="WD40_repeat_CS"/>
</dbReference>
<evidence type="ECO:0000313" key="6">
    <source>
        <dbReference type="Proteomes" id="UP001146120"/>
    </source>
</evidence>
<dbReference type="GO" id="GO:0000922">
    <property type="term" value="C:spindle pole"/>
    <property type="evidence" value="ECO:0007669"/>
    <property type="project" value="TreeGrafter"/>
</dbReference>
<dbReference type="GO" id="GO:0000278">
    <property type="term" value="P:mitotic cell cycle"/>
    <property type="evidence" value="ECO:0007669"/>
    <property type="project" value="TreeGrafter"/>
</dbReference>
<accession>A0AAV2YPA0</accession>
<dbReference type="Gene3D" id="2.130.10.10">
    <property type="entry name" value="YVTN repeat-like/Quinoprotein amine dehydrogenase"/>
    <property type="match status" value="2"/>
</dbReference>
<dbReference type="GO" id="GO:0036064">
    <property type="term" value="C:ciliary basal body"/>
    <property type="evidence" value="ECO:0007669"/>
    <property type="project" value="TreeGrafter"/>
</dbReference>
<feature type="repeat" description="WD" evidence="3">
    <location>
        <begin position="82"/>
        <end position="116"/>
    </location>
</feature>
<reference evidence="5" key="2">
    <citation type="journal article" date="2023" name="Microbiol Resour">
        <title>Decontamination and Annotation of the Draft Genome Sequence of the Oomycete Lagenidium giganteum ARSEF 373.</title>
        <authorList>
            <person name="Morgan W.R."/>
            <person name="Tartar A."/>
        </authorList>
    </citation>
    <scope>NUCLEOTIDE SEQUENCE</scope>
    <source>
        <strain evidence="5">ARSEF 373</strain>
    </source>
</reference>
<dbReference type="PROSITE" id="PS00678">
    <property type="entry name" value="WD_REPEATS_1"/>
    <property type="match status" value="1"/>
</dbReference>
<evidence type="ECO:0000313" key="5">
    <source>
        <dbReference type="EMBL" id="DAZ95598.1"/>
    </source>
</evidence>
<dbReference type="SUPFAM" id="SSF50978">
    <property type="entry name" value="WD40 repeat-like"/>
    <property type="match status" value="1"/>
</dbReference>
<proteinExistence type="predicted"/>
<name>A0AAV2YPA0_9STRA</name>
<dbReference type="GO" id="GO:0007020">
    <property type="term" value="P:microtubule nucleation"/>
    <property type="evidence" value="ECO:0007669"/>
    <property type="project" value="TreeGrafter"/>
</dbReference>
<dbReference type="GO" id="GO:0005813">
    <property type="term" value="C:centrosome"/>
    <property type="evidence" value="ECO:0007669"/>
    <property type="project" value="TreeGrafter"/>
</dbReference>
<gene>
    <name evidence="5" type="ORF">N0F65_006084</name>
</gene>
<comment type="caution">
    <text evidence="5">The sequence shown here is derived from an EMBL/GenBank/DDBJ whole genome shotgun (WGS) entry which is preliminary data.</text>
</comment>
<dbReference type="InterPro" id="IPR036322">
    <property type="entry name" value="WD40_repeat_dom_sf"/>
</dbReference>
<dbReference type="InterPro" id="IPR001680">
    <property type="entry name" value="WD40_rpt"/>
</dbReference>
<dbReference type="PANTHER" id="PTHR44414">
    <property type="entry name" value="PROTEIN NEDD1"/>
    <property type="match status" value="1"/>
</dbReference>
<feature type="compositionally biased region" description="Low complexity" evidence="4">
    <location>
        <begin position="314"/>
        <end position="324"/>
    </location>
</feature>
<feature type="region of interest" description="Disordered" evidence="4">
    <location>
        <begin position="314"/>
        <end position="333"/>
    </location>
</feature>
<keyword evidence="1 3" id="KW-0853">WD repeat</keyword>
<evidence type="ECO:0000256" key="3">
    <source>
        <dbReference type="PROSITE-ProRule" id="PRU00221"/>
    </source>
</evidence>
<keyword evidence="6" id="KW-1185">Reference proteome</keyword>
<protein>
    <submittedName>
        <fullName evidence="5">Uncharacterized protein</fullName>
    </submittedName>
</protein>
<sequence>MVLLSCAAADCVKTFDLTTEELRLHHSIGALNAEVTCVRYNHNGKILATSGVDGGICLNVASSGELLSRFFYPAKNLTERRVNSVHFSSGSRFLVSGSHDGCVRIWDLKTQEVKQAYSVSASPVTAVTFSGFKDEHVVAGSECGALSIYDVRTSENAGFLTVDPRFGVSKVMAIQASPHPAAPHAVGATYADGSVRLWDLNAGQLAAEFVQQHEAAATALAISPVSKVLLATGGLDRRVLFYDTLQRKELRCIESDHPVTALSLCADGKTLAVGQSNGDIVIYDLRGSISPMFCATVHDTAMINALQFASPDTTTMNTTGATAGQPPGNNEQLSPPKAEYVHDLAMRKLQSFHIGAPPPVPVVATSQDGNALSPSKDAHMTSPSELCVWMIRSHVLN</sequence>